<feature type="transmembrane region" description="Helical" evidence="2">
    <location>
        <begin position="102"/>
        <end position="122"/>
    </location>
</feature>
<sequence>MEEEKEFHSENDDQKEPESDAGRSDKNEDNLTLGKVFLGSKPLGFYFALIKFPIIFVVVVEIVYFLSQKSFNYVWIFDLVAFGYVAAILAKKHRLGYKEIVIGGGFTGLFIGLFVAVFKLIYFRKLFYFFNLISEPAITTLVGIFFGIAVGYVLLHIFKTNEKINKETFPPFGEKKGGELNGRRKERG</sequence>
<comment type="caution">
    <text evidence="3">The sequence shown here is derived from an EMBL/GenBank/DDBJ whole genome shotgun (WGS) entry which is preliminary data.</text>
</comment>
<feature type="transmembrane region" description="Helical" evidence="2">
    <location>
        <begin position="43"/>
        <end position="66"/>
    </location>
</feature>
<feature type="transmembrane region" description="Helical" evidence="2">
    <location>
        <begin position="72"/>
        <end position="90"/>
    </location>
</feature>
<feature type="region of interest" description="Disordered" evidence="1">
    <location>
        <begin position="1"/>
        <end position="27"/>
    </location>
</feature>
<proteinExistence type="predicted"/>
<accession>A0A2M7RL24</accession>
<keyword evidence="2" id="KW-0812">Transmembrane</keyword>
<evidence type="ECO:0000313" key="3">
    <source>
        <dbReference type="EMBL" id="PIY97171.1"/>
    </source>
</evidence>
<gene>
    <name evidence="3" type="ORF">COY66_01010</name>
</gene>
<reference evidence="3 4" key="1">
    <citation type="submission" date="2017-09" db="EMBL/GenBank/DDBJ databases">
        <title>Depth-based differentiation of microbial function through sediment-hosted aquifers and enrichment of novel symbionts in the deep terrestrial subsurface.</title>
        <authorList>
            <person name="Probst A.J."/>
            <person name="Ladd B."/>
            <person name="Jarett J.K."/>
            <person name="Geller-Mcgrath D.E."/>
            <person name="Sieber C.M."/>
            <person name="Emerson J.B."/>
            <person name="Anantharaman K."/>
            <person name="Thomas B.C."/>
            <person name="Malmstrom R."/>
            <person name="Stieglmeier M."/>
            <person name="Klingl A."/>
            <person name="Woyke T."/>
            <person name="Ryan C.M."/>
            <person name="Banfield J.F."/>
        </authorList>
    </citation>
    <scope>NUCLEOTIDE SEQUENCE [LARGE SCALE GENOMIC DNA]</scope>
    <source>
        <strain evidence="3">CG_4_10_14_0_8_um_filter_42_10</strain>
    </source>
</reference>
<keyword evidence="2" id="KW-0472">Membrane</keyword>
<feature type="transmembrane region" description="Helical" evidence="2">
    <location>
        <begin position="137"/>
        <end position="158"/>
    </location>
</feature>
<dbReference type="Proteomes" id="UP000230779">
    <property type="component" value="Unassembled WGS sequence"/>
</dbReference>
<name>A0A2M7RL24_9BACT</name>
<evidence type="ECO:0000256" key="2">
    <source>
        <dbReference type="SAM" id="Phobius"/>
    </source>
</evidence>
<evidence type="ECO:0000256" key="1">
    <source>
        <dbReference type="SAM" id="MobiDB-lite"/>
    </source>
</evidence>
<keyword evidence="2" id="KW-1133">Transmembrane helix</keyword>
<dbReference type="AlphaFoldDB" id="A0A2M7RL24"/>
<protein>
    <submittedName>
        <fullName evidence="3">Uncharacterized protein</fullName>
    </submittedName>
</protein>
<organism evidence="3 4">
    <name type="scientific">Candidatus Kerfeldbacteria bacterium CG_4_10_14_0_8_um_filter_42_10</name>
    <dbReference type="NCBI Taxonomy" id="2014248"/>
    <lineage>
        <taxon>Bacteria</taxon>
        <taxon>Candidatus Kerfeldiibacteriota</taxon>
    </lineage>
</organism>
<dbReference type="EMBL" id="PFMD01000010">
    <property type="protein sequence ID" value="PIY97171.1"/>
    <property type="molecule type" value="Genomic_DNA"/>
</dbReference>
<evidence type="ECO:0000313" key="4">
    <source>
        <dbReference type="Proteomes" id="UP000230779"/>
    </source>
</evidence>